<proteinExistence type="inferred from homology"/>
<protein>
    <recommendedName>
        <fullName evidence="7">DNA-directed RNA polymerase subunit</fullName>
    </recommendedName>
</protein>
<dbReference type="EMBL" id="JARBJD010000041">
    <property type="protein sequence ID" value="KAK2958107.1"/>
    <property type="molecule type" value="Genomic_DNA"/>
</dbReference>
<reference evidence="11 12" key="1">
    <citation type="journal article" date="2022" name="bioRxiv">
        <title>Genomics of Preaxostyla Flagellates Illuminates Evolutionary Transitions and the Path Towards Mitochondrial Loss.</title>
        <authorList>
            <person name="Novak L.V.F."/>
            <person name="Treitli S.C."/>
            <person name="Pyrih J."/>
            <person name="Halakuc P."/>
            <person name="Pipaliya S.V."/>
            <person name="Vacek V."/>
            <person name="Brzon O."/>
            <person name="Soukal P."/>
            <person name="Eme L."/>
            <person name="Dacks J.B."/>
            <person name="Karnkowska A."/>
            <person name="Elias M."/>
            <person name="Hampl V."/>
        </authorList>
    </citation>
    <scope>NUCLEOTIDE SEQUENCE [LARGE SCALE GENOMIC DNA]</scope>
    <source>
        <strain evidence="11">NAU3</strain>
        <tissue evidence="11">Gut</tissue>
    </source>
</reference>
<evidence type="ECO:0000256" key="9">
    <source>
        <dbReference type="RuleBase" id="RU003474"/>
    </source>
</evidence>
<evidence type="ECO:0000259" key="10">
    <source>
        <dbReference type="PROSITE" id="PS51133"/>
    </source>
</evidence>
<dbReference type="Proteomes" id="UP001281761">
    <property type="component" value="Unassembled WGS sequence"/>
</dbReference>
<comment type="caution">
    <text evidence="11">The sequence shown here is derived from an EMBL/GenBank/DDBJ whole genome shotgun (WGS) entry which is preliminary data.</text>
</comment>
<dbReference type="InterPro" id="IPR001222">
    <property type="entry name" value="Znf_TFIIS"/>
</dbReference>
<comment type="subcellular location">
    <subcellularLocation>
        <location evidence="1">Nucleus</location>
        <location evidence="1">Nucleolus</location>
    </subcellularLocation>
</comment>
<feature type="domain" description="TFIIS-type" evidence="10">
    <location>
        <begin position="60"/>
        <end position="100"/>
    </location>
</feature>
<keyword evidence="4 8" id="KW-0863">Zinc-finger</keyword>
<organism evidence="11 12">
    <name type="scientific">Blattamonas nauphoetae</name>
    <dbReference type="NCBI Taxonomy" id="2049346"/>
    <lineage>
        <taxon>Eukaryota</taxon>
        <taxon>Metamonada</taxon>
        <taxon>Preaxostyla</taxon>
        <taxon>Oxymonadida</taxon>
        <taxon>Blattamonas</taxon>
    </lineage>
</organism>
<evidence type="ECO:0000256" key="2">
    <source>
        <dbReference type="ARBA" id="ARBA00022478"/>
    </source>
</evidence>
<comment type="function">
    <text evidence="7">DNA-dependent RNA polymerase catalyzes the transcription of DNA into RNA using the four ribonucleoside triphosphates as substrates.</text>
</comment>
<evidence type="ECO:0000313" key="11">
    <source>
        <dbReference type="EMBL" id="KAK2958107.1"/>
    </source>
</evidence>
<name>A0ABQ9Y2Z4_9EUKA</name>
<evidence type="ECO:0000256" key="8">
    <source>
        <dbReference type="PROSITE-ProRule" id="PRU00472"/>
    </source>
</evidence>
<dbReference type="SUPFAM" id="SSF57783">
    <property type="entry name" value="Zinc beta-ribbon"/>
    <property type="match status" value="1"/>
</dbReference>
<evidence type="ECO:0000256" key="4">
    <source>
        <dbReference type="ARBA" id="ARBA00022771"/>
    </source>
</evidence>
<dbReference type="InterPro" id="IPR001529">
    <property type="entry name" value="Zn_ribbon_RPB9"/>
</dbReference>
<keyword evidence="5" id="KW-0862">Zinc</keyword>
<keyword evidence="2 7" id="KW-0240">DNA-directed RNA polymerase</keyword>
<evidence type="ECO:0000256" key="6">
    <source>
        <dbReference type="ARBA" id="ARBA00023242"/>
    </source>
</evidence>
<dbReference type="InterPro" id="IPR012164">
    <property type="entry name" value="Rpa12/Rpb9/Rpc10/TFS"/>
</dbReference>
<evidence type="ECO:0000256" key="1">
    <source>
        <dbReference type="ARBA" id="ARBA00004604"/>
    </source>
</evidence>
<gene>
    <name evidence="11" type="ORF">BLNAU_7034</name>
</gene>
<dbReference type="Gene3D" id="2.20.25.10">
    <property type="match status" value="1"/>
</dbReference>
<keyword evidence="3 9" id="KW-0479">Metal-binding</keyword>
<keyword evidence="6 7" id="KW-0539">Nucleus</keyword>
<keyword evidence="7 9" id="KW-0804">Transcription</keyword>
<dbReference type="SMART" id="SM00440">
    <property type="entry name" value="ZnF_C2C2"/>
    <property type="match status" value="1"/>
</dbReference>
<accession>A0ABQ9Y2Z4</accession>
<dbReference type="PANTHER" id="PTHR11239">
    <property type="entry name" value="DNA-DIRECTED RNA POLYMERASE"/>
    <property type="match status" value="1"/>
</dbReference>
<dbReference type="Pfam" id="PF01096">
    <property type="entry name" value="Zn_ribbon_TFIIS"/>
    <property type="match status" value="1"/>
</dbReference>
<dbReference type="PIRSF" id="PIRSF005586">
    <property type="entry name" value="RNApol_RpoM"/>
    <property type="match status" value="1"/>
</dbReference>
<dbReference type="PROSITE" id="PS51133">
    <property type="entry name" value="ZF_TFIIS_2"/>
    <property type="match status" value="1"/>
</dbReference>
<dbReference type="PANTHER" id="PTHR11239:SF14">
    <property type="entry name" value="DNA-DIRECTED RNA POLYMERASE I SUBUNIT RPA12"/>
    <property type="match status" value="1"/>
</dbReference>
<comment type="similarity">
    <text evidence="7 9">Belongs to the archaeal rpoM/eukaryotic RPA12/RPB9/RPC11 RNA polymerase family.</text>
</comment>
<evidence type="ECO:0000256" key="3">
    <source>
        <dbReference type="ARBA" id="ARBA00022723"/>
    </source>
</evidence>
<sequence>MRFCDQCGTLLEYTGDRVICRKCEWEQSYREFRHAEPKKLIVFEEEKIERKEEDRAKAIIEEMCPVCQHNRMSFTTMQLRSADEGQTILYECLKCGHRYSVNN</sequence>
<evidence type="ECO:0000256" key="7">
    <source>
        <dbReference type="PIRNR" id="PIRNR005586"/>
    </source>
</evidence>
<dbReference type="Pfam" id="PF02150">
    <property type="entry name" value="Zn_ribbon_RPB9"/>
    <property type="match status" value="1"/>
</dbReference>
<dbReference type="CDD" id="cd10507">
    <property type="entry name" value="Zn-ribbon_RPA12"/>
    <property type="match status" value="1"/>
</dbReference>
<keyword evidence="12" id="KW-1185">Reference proteome</keyword>
<evidence type="ECO:0000256" key="5">
    <source>
        <dbReference type="ARBA" id="ARBA00022833"/>
    </source>
</evidence>
<evidence type="ECO:0000313" key="12">
    <source>
        <dbReference type="Proteomes" id="UP001281761"/>
    </source>
</evidence>
<dbReference type="SMART" id="SM00661">
    <property type="entry name" value="RPOL9"/>
    <property type="match status" value="1"/>
</dbReference>
<dbReference type="InterPro" id="IPR034004">
    <property type="entry name" value="Zn_ribbon_RPA12_C"/>
</dbReference>